<evidence type="ECO:0000313" key="1">
    <source>
        <dbReference type="EMBL" id="PAV93543.1"/>
    </source>
</evidence>
<dbReference type="STRING" id="2018661.A0A2A2M569"/>
<dbReference type="Gene3D" id="3.10.580.10">
    <property type="entry name" value="CBS-domain"/>
    <property type="match status" value="1"/>
</dbReference>
<reference evidence="1 2" key="1">
    <citation type="journal article" date="2017" name="Curr. Biol.">
        <title>Genome architecture and evolution of a unichromosomal asexual nematode.</title>
        <authorList>
            <person name="Fradin H."/>
            <person name="Zegar C."/>
            <person name="Gutwein M."/>
            <person name="Lucas J."/>
            <person name="Kovtun M."/>
            <person name="Corcoran D."/>
            <person name="Baugh L.R."/>
            <person name="Kiontke K."/>
            <person name="Gunsalus K."/>
            <person name="Fitch D.H."/>
            <person name="Piano F."/>
        </authorList>
    </citation>
    <scope>NUCLEOTIDE SEQUENCE [LARGE SCALE GENOMIC DNA]</scope>
    <source>
        <strain evidence="1">PF1309</strain>
    </source>
</reference>
<organism evidence="1 2">
    <name type="scientific">Diploscapter pachys</name>
    <dbReference type="NCBI Taxonomy" id="2018661"/>
    <lineage>
        <taxon>Eukaryota</taxon>
        <taxon>Metazoa</taxon>
        <taxon>Ecdysozoa</taxon>
        <taxon>Nematoda</taxon>
        <taxon>Chromadorea</taxon>
        <taxon>Rhabditida</taxon>
        <taxon>Rhabditina</taxon>
        <taxon>Rhabditomorpha</taxon>
        <taxon>Rhabditoidea</taxon>
        <taxon>Rhabditidae</taxon>
        <taxon>Diploscapter</taxon>
    </lineage>
</organism>
<proteinExistence type="predicted"/>
<keyword evidence="2" id="KW-1185">Reference proteome</keyword>
<dbReference type="Proteomes" id="UP000218231">
    <property type="component" value="Unassembled WGS sequence"/>
</dbReference>
<gene>
    <name evidence="1" type="ORF">WR25_12185</name>
</gene>
<dbReference type="InterPro" id="IPR046342">
    <property type="entry name" value="CBS_dom_sf"/>
</dbReference>
<dbReference type="AlphaFoldDB" id="A0A2A2M569"/>
<name>A0A2A2M569_9BILA</name>
<sequence length="99" mass="10901">MFNQNEMLTDRHISGNTLLPQSPLHDEQGANSAVENLLRTQSYVQEPVVHSLAKRAEILASKIDLDDLAIDPAPFQLVKGTSLYKVLLKSNKSLASVNC</sequence>
<protein>
    <submittedName>
        <fullName evidence="1">Uncharacterized protein</fullName>
    </submittedName>
</protein>
<comment type="caution">
    <text evidence="1">The sequence shown here is derived from an EMBL/GenBank/DDBJ whole genome shotgun (WGS) entry which is preliminary data.</text>
</comment>
<evidence type="ECO:0000313" key="2">
    <source>
        <dbReference type="Proteomes" id="UP000218231"/>
    </source>
</evidence>
<accession>A0A2A2M569</accession>
<dbReference type="EMBL" id="LIAE01005092">
    <property type="protein sequence ID" value="PAV93543.1"/>
    <property type="molecule type" value="Genomic_DNA"/>
</dbReference>
<dbReference type="OrthoDB" id="4564at2759"/>